<dbReference type="SUPFAM" id="SSF53850">
    <property type="entry name" value="Periplasmic binding protein-like II"/>
    <property type="match status" value="1"/>
</dbReference>
<dbReference type="PANTHER" id="PTHR30537">
    <property type="entry name" value="HTH-TYPE TRANSCRIPTIONAL REGULATOR"/>
    <property type="match status" value="1"/>
</dbReference>
<keyword evidence="2" id="KW-0805">Transcription regulation</keyword>
<evidence type="ECO:0000256" key="1">
    <source>
        <dbReference type="ARBA" id="ARBA00009437"/>
    </source>
</evidence>
<evidence type="ECO:0000256" key="2">
    <source>
        <dbReference type="ARBA" id="ARBA00023015"/>
    </source>
</evidence>
<dbReference type="InterPro" id="IPR005119">
    <property type="entry name" value="LysR_subst-bd"/>
</dbReference>
<evidence type="ECO:0000256" key="4">
    <source>
        <dbReference type="ARBA" id="ARBA00023163"/>
    </source>
</evidence>
<dbReference type="CDD" id="cd08422">
    <property type="entry name" value="PBP2_CrgA_like"/>
    <property type="match status" value="1"/>
</dbReference>
<evidence type="ECO:0000259" key="5">
    <source>
        <dbReference type="PROSITE" id="PS50931"/>
    </source>
</evidence>
<dbReference type="SUPFAM" id="SSF46785">
    <property type="entry name" value="Winged helix' DNA-binding domain"/>
    <property type="match status" value="1"/>
</dbReference>
<dbReference type="GO" id="GO:0003700">
    <property type="term" value="F:DNA-binding transcription factor activity"/>
    <property type="evidence" value="ECO:0007669"/>
    <property type="project" value="InterPro"/>
</dbReference>
<feature type="domain" description="HTH lysR-type" evidence="5">
    <location>
        <begin position="4"/>
        <end position="61"/>
    </location>
</feature>
<dbReference type="AlphaFoldDB" id="A0A7W9TR92"/>
<evidence type="ECO:0000313" key="6">
    <source>
        <dbReference type="EMBL" id="MBB6085420.1"/>
    </source>
</evidence>
<organism evidence="6 7">
    <name type="scientific">Castellaniella defragrans</name>
    <name type="common">Alcaligenes defragrans</name>
    <dbReference type="NCBI Taxonomy" id="75697"/>
    <lineage>
        <taxon>Bacteria</taxon>
        <taxon>Pseudomonadati</taxon>
        <taxon>Pseudomonadota</taxon>
        <taxon>Betaproteobacteria</taxon>
        <taxon>Burkholderiales</taxon>
        <taxon>Alcaligenaceae</taxon>
        <taxon>Castellaniella</taxon>
    </lineage>
</organism>
<keyword evidence="4" id="KW-0804">Transcription</keyword>
<dbReference type="PANTHER" id="PTHR30537:SF5">
    <property type="entry name" value="HTH-TYPE TRANSCRIPTIONAL ACTIVATOR TTDR-RELATED"/>
    <property type="match status" value="1"/>
</dbReference>
<comment type="similarity">
    <text evidence="1">Belongs to the LysR transcriptional regulatory family.</text>
</comment>
<comment type="caution">
    <text evidence="6">The sequence shown here is derived from an EMBL/GenBank/DDBJ whole genome shotgun (WGS) entry which is preliminary data.</text>
</comment>
<dbReference type="InterPro" id="IPR036390">
    <property type="entry name" value="WH_DNA-bd_sf"/>
</dbReference>
<dbReference type="InterPro" id="IPR058163">
    <property type="entry name" value="LysR-type_TF_proteobact-type"/>
</dbReference>
<dbReference type="EMBL" id="JACHIB010000026">
    <property type="protein sequence ID" value="MBB6085420.1"/>
    <property type="molecule type" value="Genomic_DNA"/>
</dbReference>
<dbReference type="Proteomes" id="UP000541136">
    <property type="component" value="Unassembled WGS sequence"/>
</dbReference>
<dbReference type="GO" id="GO:0043565">
    <property type="term" value="F:sequence-specific DNA binding"/>
    <property type="evidence" value="ECO:0007669"/>
    <property type="project" value="TreeGrafter"/>
</dbReference>
<dbReference type="Pfam" id="PF00126">
    <property type="entry name" value="HTH_1"/>
    <property type="match status" value="1"/>
</dbReference>
<protein>
    <submittedName>
        <fullName evidence="6">DNA-binding transcriptional LysR family regulator</fullName>
    </submittedName>
</protein>
<dbReference type="Gene3D" id="3.40.190.290">
    <property type="match status" value="1"/>
</dbReference>
<dbReference type="InterPro" id="IPR036388">
    <property type="entry name" value="WH-like_DNA-bd_sf"/>
</dbReference>
<evidence type="ECO:0000256" key="3">
    <source>
        <dbReference type="ARBA" id="ARBA00023125"/>
    </source>
</evidence>
<dbReference type="Gene3D" id="1.10.10.10">
    <property type="entry name" value="Winged helix-like DNA-binding domain superfamily/Winged helix DNA-binding domain"/>
    <property type="match status" value="1"/>
</dbReference>
<dbReference type="PROSITE" id="PS50931">
    <property type="entry name" value="HTH_LYSR"/>
    <property type="match status" value="1"/>
</dbReference>
<keyword evidence="3 6" id="KW-0238">DNA-binding</keyword>
<dbReference type="GO" id="GO:0006351">
    <property type="term" value="P:DNA-templated transcription"/>
    <property type="evidence" value="ECO:0007669"/>
    <property type="project" value="TreeGrafter"/>
</dbReference>
<proteinExistence type="inferred from homology"/>
<evidence type="ECO:0000313" key="7">
    <source>
        <dbReference type="Proteomes" id="UP000541136"/>
    </source>
</evidence>
<dbReference type="InterPro" id="IPR000847">
    <property type="entry name" value="LysR_HTH_N"/>
</dbReference>
<sequence>MESINAQSLILLVDIVDAGNLSKAARKLKMSRANISYHLNQFEQALGLQLLRRTTRRIEPTEVGLSLYRHGRVIRDELLAARESVDSLGRGLHGSVRLSLPTGFGHLVVSDWMIEFKRSYPDIALDVVFDNSIRDLLGEEIDISVRVMSEPPPQMVAHELCQVRYVLCASARYAQEHGMPERLEDLPGVPLITSTVEGRELRLAAYRDGERQEILLKPTLASENFQFLREAILSGLGIGLVPDYLVNEAVADGRAVLAFDAWRLSVFGSRMFLLRMPGRYQTLAARTLIDFLIQRVRAWARP</sequence>
<name>A0A7W9TR92_CASDE</name>
<dbReference type="Pfam" id="PF03466">
    <property type="entry name" value="LysR_substrate"/>
    <property type="match status" value="1"/>
</dbReference>
<reference evidence="6 7" key="1">
    <citation type="submission" date="2020-08" db="EMBL/GenBank/DDBJ databases">
        <title>Genomic Encyclopedia of Type Strains, Phase IV (KMG-IV): sequencing the most valuable type-strain genomes for metagenomic binning, comparative biology and taxonomic classification.</title>
        <authorList>
            <person name="Goeker M."/>
        </authorList>
    </citation>
    <scope>NUCLEOTIDE SEQUENCE [LARGE SCALE GENOMIC DNA]</scope>
    <source>
        <strain evidence="6 7">DSM 12141</strain>
    </source>
</reference>
<accession>A0A7W9TR92</accession>
<gene>
    <name evidence="6" type="ORF">HNR28_003480</name>
</gene>